<evidence type="ECO:0000313" key="1">
    <source>
        <dbReference type="EMBL" id="KAK8488728.1"/>
    </source>
</evidence>
<sequence>MLLGGYSFDCSQCQTDCVEAHKLVANGLLHDSPLALVRAIAIMCSKAWIVDFVLISILLNPMPHLEALLHKDHYGPSYWCV</sequence>
<evidence type="ECO:0000313" key="2">
    <source>
        <dbReference type="Proteomes" id="UP001396334"/>
    </source>
</evidence>
<keyword evidence="2" id="KW-1185">Reference proteome</keyword>
<organism evidence="1 2">
    <name type="scientific">Hibiscus sabdariffa</name>
    <name type="common">roselle</name>
    <dbReference type="NCBI Taxonomy" id="183260"/>
    <lineage>
        <taxon>Eukaryota</taxon>
        <taxon>Viridiplantae</taxon>
        <taxon>Streptophyta</taxon>
        <taxon>Embryophyta</taxon>
        <taxon>Tracheophyta</taxon>
        <taxon>Spermatophyta</taxon>
        <taxon>Magnoliopsida</taxon>
        <taxon>eudicotyledons</taxon>
        <taxon>Gunneridae</taxon>
        <taxon>Pentapetalae</taxon>
        <taxon>rosids</taxon>
        <taxon>malvids</taxon>
        <taxon>Malvales</taxon>
        <taxon>Malvaceae</taxon>
        <taxon>Malvoideae</taxon>
        <taxon>Hibiscus</taxon>
    </lineage>
</organism>
<gene>
    <name evidence="1" type="ORF">V6N11_068321</name>
</gene>
<comment type="caution">
    <text evidence="1">The sequence shown here is derived from an EMBL/GenBank/DDBJ whole genome shotgun (WGS) entry which is preliminary data.</text>
</comment>
<accession>A0ABR2A705</accession>
<protein>
    <submittedName>
        <fullName evidence="1">Uncharacterized protein</fullName>
    </submittedName>
</protein>
<dbReference type="EMBL" id="JBBPBN010000341">
    <property type="protein sequence ID" value="KAK8488728.1"/>
    <property type="molecule type" value="Genomic_DNA"/>
</dbReference>
<name>A0ABR2A705_9ROSI</name>
<reference evidence="1 2" key="1">
    <citation type="journal article" date="2024" name="G3 (Bethesda)">
        <title>Genome assembly of Hibiscus sabdariffa L. provides insights into metabolisms of medicinal natural products.</title>
        <authorList>
            <person name="Kim T."/>
        </authorList>
    </citation>
    <scope>NUCLEOTIDE SEQUENCE [LARGE SCALE GENOMIC DNA]</scope>
    <source>
        <strain evidence="1">TK-2024</strain>
        <tissue evidence="1">Old leaves</tissue>
    </source>
</reference>
<dbReference type="Proteomes" id="UP001396334">
    <property type="component" value="Unassembled WGS sequence"/>
</dbReference>
<proteinExistence type="predicted"/>